<proteinExistence type="predicted"/>
<gene>
    <name evidence="1" type="ORF">O6P43_019034</name>
</gene>
<evidence type="ECO:0000313" key="1">
    <source>
        <dbReference type="EMBL" id="KAJ7958281.1"/>
    </source>
</evidence>
<evidence type="ECO:0000313" key="2">
    <source>
        <dbReference type="Proteomes" id="UP001163823"/>
    </source>
</evidence>
<dbReference type="PANTHER" id="PTHR33526">
    <property type="entry name" value="OS07G0123800 PROTEIN"/>
    <property type="match status" value="1"/>
</dbReference>
<name>A0AAD7LHJ9_QUISA</name>
<dbReference type="InterPro" id="IPR016972">
    <property type="entry name" value="UCP031279"/>
</dbReference>
<protein>
    <submittedName>
        <fullName evidence="1">3-isopropylmalate dehydratase large subunit like</fullName>
    </submittedName>
</protein>
<sequence length="151" mass="16468">MRAKTQNKFVRIITIPIKALCKARDFYVRSMTGCAGSMSFGSMDPAAHFGSALPRSFSGSSSMSNDNDDFRELVRAASACSFGNRIDMDMILKQQVISNKGLPKSCSVGMSRIDEDKACDFGEDGVVDGKPNLLFPRSKTFAVIKKKCSAF</sequence>
<dbReference type="AlphaFoldDB" id="A0AAD7LHJ9"/>
<accession>A0AAD7LHJ9</accession>
<dbReference type="EMBL" id="JARAOO010000008">
    <property type="protein sequence ID" value="KAJ7958281.1"/>
    <property type="molecule type" value="Genomic_DNA"/>
</dbReference>
<dbReference type="KEGG" id="qsa:O6P43_019034"/>
<keyword evidence="2" id="KW-1185">Reference proteome</keyword>
<dbReference type="PIRSF" id="PIRSF031279">
    <property type="entry name" value="UCP031279"/>
    <property type="match status" value="1"/>
</dbReference>
<dbReference type="PANTHER" id="PTHR33526:SF13">
    <property type="entry name" value="TYROSINE-PROTEIN PHOSPHATASE 3-LIKE"/>
    <property type="match status" value="1"/>
</dbReference>
<organism evidence="1 2">
    <name type="scientific">Quillaja saponaria</name>
    <name type="common">Soap bark tree</name>
    <dbReference type="NCBI Taxonomy" id="32244"/>
    <lineage>
        <taxon>Eukaryota</taxon>
        <taxon>Viridiplantae</taxon>
        <taxon>Streptophyta</taxon>
        <taxon>Embryophyta</taxon>
        <taxon>Tracheophyta</taxon>
        <taxon>Spermatophyta</taxon>
        <taxon>Magnoliopsida</taxon>
        <taxon>eudicotyledons</taxon>
        <taxon>Gunneridae</taxon>
        <taxon>Pentapetalae</taxon>
        <taxon>rosids</taxon>
        <taxon>fabids</taxon>
        <taxon>Fabales</taxon>
        <taxon>Quillajaceae</taxon>
        <taxon>Quillaja</taxon>
    </lineage>
</organism>
<dbReference type="Proteomes" id="UP001163823">
    <property type="component" value="Chromosome 8"/>
</dbReference>
<comment type="caution">
    <text evidence="1">The sequence shown here is derived from an EMBL/GenBank/DDBJ whole genome shotgun (WGS) entry which is preliminary data.</text>
</comment>
<reference evidence="1" key="1">
    <citation type="journal article" date="2023" name="Science">
        <title>Elucidation of the pathway for biosynthesis of saponin adjuvants from the soapbark tree.</title>
        <authorList>
            <person name="Reed J."/>
            <person name="Orme A."/>
            <person name="El-Demerdash A."/>
            <person name="Owen C."/>
            <person name="Martin L.B.B."/>
            <person name="Misra R.C."/>
            <person name="Kikuchi S."/>
            <person name="Rejzek M."/>
            <person name="Martin A.C."/>
            <person name="Harkess A."/>
            <person name="Leebens-Mack J."/>
            <person name="Louveau T."/>
            <person name="Stephenson M.J."/>
            <person name="Osbourn A."/>
        </authorList>
    </citation>
    <scope>NUCLEOTIDE SEQUENCE</scope>
    <source>
        <strain evidence="1">S10</strain>
    </source>
</reference>